<comment type="caution">
    <text evidence="2">The sequence shown here is derived from an EMBL/GenBank/DDBJ whole genome shotgun (WGS) entry which is preliminary data.</text>
</comment>
<name>A0A1C1CJ59_9EURO</name>
<proteinExistence type="predicted"/>
<reference evidence="3" key="1">
    <citation type="submission" date="2015-07" db="EMBL/GenBank/DDBJ databases">
        <authorList>
            <person name="Teixeira M.M."/>
            <person name="Souza R.C."/>
            <person name="Almeida L.G."/>
            <person name="Vicente V.A."/>
            <person name="de Hoog S."/>
            <person name="Bocca A.L."/>
            <person name="de Almeida S.R."/>
            <person name="Vasconcelos A.T."/>
            <person name="Felipe M.S."/>
        </authorList>
    </citation>
    <scope>NUCLEOTIDE SEQUENCE [LARGE SCALE GENOMIC DNA]</scope>
    <source>
        <strain evidence="3">KSF</strain>
    </source>
</reference>
<sequence>MGTIFRAIVIDRYLSTPFQVGEYIRVRVPFEASRKREPNPTFKAKPEPKYGNPKIRKSSIESAPPNIKGVKLPYGLQSESTMIPQDQIKPDQCQNLHGRLSHFRPR</sequence>
<dbReference type="VEuPathDB" id="FungiDB:CLCR_04446"/>
<dbReference type="AlphaFoldDB" id="A0A1C1CJ59"/>
<dbReference type="Proteomes" id="UP000094526">
    <property type="component" value="Unassembled WGS sequence"/>
</dbReference>
<feature type="compositionally biased region" description="Basic and acidic residues" evidence="1">
    <location>
        <begin position="34"/>
        <end position="48"/>
    </location>
</feature>
<gene>
    <name evidence="2" type="ORF">CLCR_04446</name>
</gene>
<protein>
    <submittedName>
        <fullName evidence="2">Uncharacterized protein</fullName>
    </submittedName>
</protein>
<evidence type="ECO:0000256" key="1">
    <source>
        <dbReference type="SAM" id="MobiDB-lite"/>
    </source>
</evidence>
<evidence type="ECO:0000313" key="2">
    <source>
        <dbReference type="EMBL" id="OCT48548.1"/>
    </source>
</evidence>
<organism evidence="2 3">
    <name type="scientific">Cladophialophora carrionii</name>
    <dbReference type="NCBI Taxonomy" id="86049"/>
    <lineage>
        <taxon>Eukaryota</taxon>
        <taxon>Fungi</taxon>
        <taxon>Dikarya</taxon>
        <taxon>Ascomycota</taxon>
        <taxon>Pezizomycotina</taxon>
        <taxon>Eurotiomycetes</taxon>
        <taxon>Chaetothyriomycetidae</taxon>
        <taxon>Chaetothyriales</taxon>
        <taxon>Herpotrichiellaceae</taxon>
        <taxon>Cladophialophora</taxon>
    </lineage>
</organism>
<dbReference type="EMBL" id="LGRB01000012">
    <property type="protein sequence ID" value="OCT48548.1"/>
    <property type="molecule type" value="Genomic_DNA"/>
</dbReference>
<keyword evidence="3" id="KW-1185">Reference proteome</keyword>
<feature type="region of interest" description="Disordered" evidence="1">
    <location>
        <begin position="34"/>
        <end position="66"/>
    </location>
</feature>
<evidence type="ECO:0000313" key="3">
    <source>
        <dbReference type="Proteomes" id="UP000094526"/>
    </source>
</evidence>
<accession>A0A1C1CJ59</accession>